<evidence type="ECO:0000256" key="1">
    <source>
        <dbReference type="ARBA" id="ARBA00004651"/>
    </source>
</evidence>
<comment type="similarity">
    <text evidence="2">Belongs to the AAE transporter (TC 2.A.81) family.</text>
</comment>
<comment type="caution">
    <text evidence="10">The sequence shown here is derived from an EMBL/GenBank/DDBJ whole genome shotgun (WGS) entry which is preliminary data.</text>
</comment>
<feature type="transmembrane region" description="Helical" evidence="8">
    <location>
        <begin position="507"/>
        <end position="526"/>
    </location>
</feature>
<evidence type="ECO:0000313" key="10">
    <source>
        <dbReference type="EMBL" id="MBO1328282.1"/>
    </source>
</evidence>
<protein>
    <submittedName>
        <fullName evidence="10">Aspartate-alanine antiporter</fullName>
    </submittedName>
</protein>
<dbReference type="InterPro" id="IPR050144">
    <property type="entry name" value="AAE_transporter"/>
</dbReference>
<feature type="transmembrane region" description="Helical" evidence="8">
    <location>
        <begin position="386"/>
        <end position="407"/>
    </location>
</feature>
<keyword evidence="5 8" id="KW-0812">Transmembrane</keyword>
<feature type="transmembrane region" description="Helical" evidence="8">
    <location>
        <begin position="12"/>
        <end position="29"/>
    </location>
</feature>
<sequence>MLHWIAETLRASPELAIFLTLAIGFWIGALRFGSFSLGAVTGTLLVGVLVGQVGITISPQVKSVFFIMFLFAVGFGVGPQFVRGIANDGLPQALFAVIISFLCLGCIYTAARISGYGPGMAEGLLAGSQTISASIGLATDAINRSSLSPERIQSELNAIPVAYAVTYLFGTVGTGWILAFLGPKLLGINLEQECQRYEREMNIKPVNENAETAWHEYIVRAYKLKTAGLIAGKTVEEAECATQSRIFLENLRRNGKIIPFDNTTVLREGDIVAVSGPHDALVYWSNHAEEISDRELIDIPIETVDVVITSKALDGRKLRELSTAPYAEGIYINSIRRGSMNVEIPVLSETAINRGDIISITGSRRNVERVVNAAGYADRPTNVTSMVLVGAGIFVGGLLGSLVLPVAGIPITLSSSGGALIAGLILGWLRGVTPRLGSIPAASVWFMNTVGLNIFIAVVGISAGPTFIKGLQEAGVNIFFWGIFASAIPMTLAPFIGKYIFRFDPAINLGCCGGARTSTASVAMIADVAKSNVPMLGYTVPYAVSNTLLTMWGLVIVLLLS</sequence>
<evidence type="ECO:0000259" key="9">
    <source>
        <dbReference type="PROSITE" id="PS51202"/>
    </source>
</evidence>
<feature type="transmembrane region" description="Helical" evidence="8">
    <location>
        <begin position="413"/>
        <end position="432"/>
    </location>
</feature>
<dbReference type="InterPro" id="IPR006037">
    <property type="entry name" value="RCK_C"/>
</dbReference>
<feature type="transmembrane region" description="Helical" evidence="8">
    <location>
        <begin position="93"/>
        <end position="111"/>
    </location>
</feature>
<feature type="transmembrane region" description="Helical" evidence="8">
    <location>
        <begin position="538"/>
        <end position="560"/>
    </location>
</feature>
<dbReference type="PANTHER" id="PTHR30445">
    <property type="entry name" value="K(+)_H(+) ANTIPORTER SUBUNIT KHTT"/>
    <property type="match status" value="1"/>
</dbReference>
<keyword evidence="11" id="KW-1185">Reference proteome</keyword>
<evidence type="ECO:0000256" key="3">
    <source>
        <dbReference type="ARBA" id="ARBA00022448"/>
    </source>
</evidence>
<dbReference type="Pfam" id="PF06826">
    <property type="entry name" value="Asp-Al_Ex"/>
    <property type="match status" value="2"/>
</dbReference>
<proteinExistence type="inferred from homology"/>
<accession>A0ABS3LLP5</accession>
<keyword evidence="3" id="KW-0813">Transport</keyword>
<feature type="transmembrane region" description="Helical" evidence="8">
    <location>
        <begin position="35"/>
        <end position="57"/>
    </location>
</feature>
<dbReference type="SUPFAM" id="SSF116726">
    <property type="entry name" value="TrkA C-terminal domain-like"/>
    <property type="match status" value="2"/>
</dbReference>
<evidence type="ECO:0000256" key="8">
    <source>
        <dbReference type="SAM" id="Phobius"/>
    </source>
</evidence>
<dbReference type="PANTHER" id="PTHR30445:SF9">
    <property type="match status" value="1"/>
</dbReference>
<feature type="transmembrane region" description="Helical" evidence="8">
    <location>
        <begin position="444"/>
        <end position="468"/>
    </location>
</feature>
<gene>
    <name evidence="10" type="primary">aspT</name>
    <name evidence="10" type="ORF">J2D75_07305</name>
</gene>
<feature type="domain" description="RCK C-terminal" evidence="9">
    <location>
        <begin position="289"/>
        <end position="376"/>
    </location>
</feature>
<evidence type="ECO:0000256" key="5">
    <source>
        <dbReference type="ARBA" id="ARBA00022692"/>
    </source>
</evidence>
<evidence type="ECO:0000256" key="4">
    <source>
        <dbReference type="ARBA" id="ARBA00022475"/>
    </source>
</evidence>
<name>A0ABS3LLP5_9PROT</name>
<evidence type="ECO:0000256" key="6">
    <source>
        <dbReference type="ARBA" id="ARBA00022989"/>
    </source>
</evidence>
<dbReference type="PROSITE" id="PS51202">
    <property type="entry name" value="RCK_C"/>
    <property type="match status" value="1"/>
</dbReference>
<feature type="transmembrane region" description="Helical" evidence="8">
    <location>
        <begin position="474"/>
        <end position="495"/>
    </location>
</feature>
<reference evidence="10 11" key="1">
    <citation type="submission" date="2021-03" db="EMBL/GenBank/DDBJ databases">
        <title>The complete genome sequence of Acetobacter suratthaniensis TBRC 1719.</title>
        <authorList>
            <person name="Charoenyingcharoen P."/>
            <person name="Yukphan P."/>
        </authorList>
    </citation>
    <scope>NUCLEOTIDE SEQUENCE [LARGE SCALE GENOMIC DNA]</scope>
    <source>
        <strain evidence="10 11">TBRC 1719</strain>
    </source>
</reference>
<evidence type="ECO:0000313" key="11">
    <source>
        <dbReference type="Proteomes" id="UP000664399"/>
    </source>
</evidence>
<dbReference type="NCBIfam" id="TIGR01625">
    <property type="entry name" value="YidE_YbjL_dupl"/>
    <property type="match status" value="1"/>
</dbReference>
<feature type="transmembrane region" description="Helical" evidence="8">
    <location>
        <begin position="64"/>
        <end position="81"/>
    </location>
</feature>
<keyword evidence="7 8" id="KW-0472">Membrane</keyword>
<comment type="subcellular location">
    <subcellularLocation>
        <location evidence="1">Cell membrane</location>
        <topology evidence="1">Multi-pass membrane protein</topology>
    </subcellularLocation>
</comment>
<evidence type="ECO:0000256" key="2">
    <source>
        <dbReference type="ARBA" id="ARBA00009854"/>
    </source>
</evidence>
<dbReference type="Pfam" id="PF02080">
    <property type="entry name" value="TrkA_C"/>
    <property type="match status" value="1"/>
</dbReference>
<organism evidence="10 11">
    <name type="scientific">Acetobacter suratthaniensis</name>
    <dbReference type="NCBI Taxonomy" id="1502841"/>
    <lineage>
        <taxon>Bacteria</taxon>
        <taxon>Pseudomonadati</taxon>
        <taxon>Pseudomonadota</taxon>
        <taxon>Alphaproteobacteria</taxon>
        <taxon>Acetobacterales</taxon>
        <taxon>Acetobacteraceae</taxon>
        <taxon>Acetobacter</taxon>
    </lineage>
</organism>
<dbReference type="InterPro" id="IPR006512">
    <property type="entry name" value="YidE_YbjL"/>
</dbReference>
<dbReference type="InterPro" id="IPR036721">
    <property type="entry name" value="RCK_C_sf"/>
</dbReference>
<dbReference type="Proteomes" id="UP000664399">
    <property type="component" value="Unassembled WGS sequence"/>
</dbReference>
<dbReference type="NCBIfam" id="TIGR03802">
    <property type="entry name" value="Asp_Ala_antiprt"/>
    <property type="match status" value="1"/>
</dbReference>
<feature type="transmembrane region" description="Helical" evidence="8">
    <location>
        <begin position="162"/>
        <end position="181"/>
    </location>
</feature>
<keyword evidence="4" id="KW-1003">Cell membrane</keyword>
<keyword evidence="6 8" id="KW-1133">Transmembrane helix</keyword>
<evidence type="ECO:0000256" key="7">
    <source>
        <dbReference type="ARBA" id="ARBA00023136"/>
    </source>
</evidence>
<dbReference type="EMBL" id="JAFVMG010000006">
    <property type="protein sequence ID" value="MBO1328282.1"/>
    <property type="molecule type" value="Genomic_DNA"/>
</dbReference>
<dbReference type="InterPro" id="IPR022457">
    <property type="entry name" value="Asp_Ala_antiprt"/>
</dbReference>